<dbReference type="FunFam" id="2.20.28.10:FF:000001">
    <property type="entry name" value="Rubredoxin"/>
    <property type="match status" value="1"/>
</dbReference>
<dbReference type="InterPro" id="IPR024934">
    <property type="entry name" value="Rubredoxin-like_dom"/>
</dbReference>
<keyword evidence="13" id="KW-1185">Reference proteome</keyword>
<dbReference type="GO" id="GO:0009055">
    <property type="term" value="F:electron transfer activity"/>
    <property type="evidence" value="ECO:0007669"/>
    <property type="project" value="InterPro"/>
</dbReference>
<evidence type="ECO:0000313" key="14">
    <source>
        <dbReference type="Proteomes" id="UP000439591"/>
    </source>
</evidence>
<dbReference type="PRINTS" id="PR00163">
    <property type="entry name" value="RUBREDOXIN"/>
</dbReference>
<dbReference type="PANTHER" id="PTHR47627:SF1">
    <property type="entry name" value="RUBREDOXIN-1-RELATED"/>
    <property type="match status" value="1"/>
</dbReference>
<evidence type="ECO:0000256" key="1">
    <source>
        <dbReference type="ARBA" id="ARBA00002792"/>
    </source>
</evidence>
<feature type="binding site" evidence="9">
    <location>
        <position position="43"/>
    </location>
    <ligand>
        <name>Fe cation</name>
        <dbReference type="ChEBI" id="CHEBI:24875"/>
    </ligand>
</feature>
<dbReference type="CDD" id="cd00730">
    <property type="entry name" value="rubredoxin"/>
    <property type="match status" value="1"/>
</dbReference>
<dbReference type="InterPro" id="IPR024922">
    <property type="entry name" value="Rubredoxin"/>
</dbReference>
<dbReference type="GO" id="GO:0005506">
    <property type="term" value="F:iron ion binding"/>
    <property type="evidence" value="ECO:0007669"/>
    <property type="project" value="InterPro"/>
</dbReference>
<dbReference type="Gene3D" id="2.20.28.10">
    <property type="match status" value="1"/>
</dbReference>
<reference evidence="13 14" key="1">
    <citation type="submission" date="2019-11" db="EMBL/GenBank/DDBJ databases">
        <authorList>
            <person name="Holert J."/>
        </authorList>
    </citation>
    <scope>NUCLEOTIDE SEQUENCE [LARGE SCALE GENOMIC DNA]</scope>
    <source>
        <strain evidence="11">BC3_2A</strain>
        <strain evidence="12">SB11_1A</strain>
    </source>
</reference>
<dbReference type="Proteomes" id="UP000435877">
    <property type="component" value="Unassembled WGS sequence"/>
</dbReference>
<protein>
    <recommendedName>
        <fullName evidence="8">Rubredoxin</fullName>
    </recommendedName>
</protein>
<dbReference type="AlphaFoldDB" id="A0A5S9PS59"/>
<feature type="domain" description="Rubredoxin-like" evidence="10">
    <location>
        <begin position="2"/>
        <end position="53"/>
    </location>
</feature>
<keyword evidence="6 8" id="KW-0249">Electron transport</keyword>
<dbReference type="Pfam" id="PF00301">
    <property type="entry name" value="Rubredoxin"/>
    <property type="match status" value="1"/>
</dbReference>
<evidence type="ECO:0000313" key="11">
    <source>
        <dbReference type="EMBL" id="CAA0106991.1"/>
    </source>
</evidence>
<comment type="similarity">
    <text evidence="3 8">Belongs to the rubredoxin family.</text>
</comment>
<evidence type="ECO:0000256" key="3">
    <source>
        <dbReference type="ARBA" id="ARBA00005337"/>
    </source>
</evidence>
<dbReference type="PROSITE" id="PS50903">
    <property type="entry name" value="RUBREDOXIN_LIKE"/>
    <property type="match status" value="1"/>
</dbReference>
<evidence type="ECO:0000256" key="5">
    <source>
        <dbReference type="ARBA" id="ARBA00022723"/>
    </source>
</evidence>
<evidence type="ECO:0000256" key="7">
    <source>
        <dbReference type="ARBA" id="ARBA00023004"/>
    </source>
</evidence>
<evidence type="ECO:0000256" key="8">
    <source>
        <dbReference type="PIRNR" id="PIRNR000071"/>
    </source>
</evidence>
<dbReference type="InterPro" id="IPR050526">
    <property type="entry name" value="Rubredoxin_ET"/>
</dbReference>
<evidence type="ECO:0000256" key="6">
    <source>
        <dbReference type="ARBA" id="ARBA00022982"/>
    </source>
</evidence>
<evidence type="ECO:0000256" key="2">
    <source>
        <dbReference type="ARBA" id="ARBA00004933"/>
    </source>
</evidence>
<evidence type="ECO:0000313" key="13">
    <source>
        <dbReference type="Proteomes" id="UP000435877"/>
    </source>
</evidence>
<evidence type="ECO:0000256" key="9">
    <source>
        <dbReference type="PIRSR" id="PIRSR000071-1"/>
    </source>
</evidence>
<gene>
    <name evidence="12" type="primary">rubA2_2</name>
    <name evidence="11" type="synonym">rubA2_1</name>
    <name evidence="12" type="ORF">IHBHHGIJ_03028</name>
    <name evidence="11" type="ORF">KFEGEMFD_02401</name>
</gene>
<keyword evidence="4 8" id="KW-0813">Transport</keyword>
<dbReference type="GO" id="GO:0043448">
    <property type="term" value="P:alkane catabolic process"/>
    <property type="evidence" value="ECO:0007669"/>
    <property type="project" value="TreeGrafter"/>
</dbReference>
<dbReference type="EMBL" id="CACSIM010000003">
    <property type="protein sequence ID" value="CAA0106991.1"/>
    <property type="molecule type" value="Genomic_DNA"/>
</dbReference>
<comment type="pathway">
    <text evidence="2">Hydrocarbon metabolism; alkane degradation.</text>
</comment>
<dbReference type="SUPFAM" id="SSF57802">
    <property type="entry name" value="Rubredoxin-like"/>
    <property type="match status" value="1"/>
</dbReference>
<dbReference type="EMBL" id="CACSIK010000002">
    <property type="protein sequence ID" value="CAA0107109.1"/>
    <property type="molecule type" value="Genomic_DNA"/>
</dbReference>
<evidence type="ECO:0000256" key="4">
    <source>
        <dbReference type="ARBA" id="ARBA00022448"/>
    </source>
</evidence>
<comment type="cofactor">
    <cofactor evidence="8 9">
        <name>Fe(3+)</name>
        <dbReference type="ChEBI" id="CHEBI:29034"/>
    </cofactor>
    <text evidence="8 9">Binds 1 Fe(3+) ion per subunit.</text>
</comment>
<keyword evidence="7 8" id="KW-0408">Iron</keyword>
<comment type="function">
    <text evidence="1">Involved in the hydrocarbon hydroxylating system, which transfers electrons from NADH to rubredoxin reductase and then through rubredoxin to alkane 1 monooxygenase.</text>
</comment>
<feature type="binding site" evidence="9">
    <location>
        <position position="10"/>
    </location>
    <ligand>
        <name>Fe cation</name>
        <dbReference type="ChEBI" id="CHEBI:24875"/>
    </ligand>
</feature>
<proteinExistence type="inferred from homology"/>
<evidence type="ECO:0000259" key="10">
    <source>
        <dbReference type="PROSITE" id="PS50903"/>
    </source>
</evidence>
<feature type="binding site" evidence="9">
    <location>
        <position position="7"/>
    </location>
    <ligand>
        <name>Fe cation</name>
        <dbReference type="ChEBI" id="CHEBI:24875"/>
    </ligand>
</feature>
<dbReference type="Proteomes" id="UP000439591">
    <property type="component" value="Unassembled WGS sequence"/>
</dbReference>
<accession>A0A5S9PS59</accession>
<name>A0A5S9PS59_9GAMM</name>
<feature type="binding site" evidence="9">
    <location>
        <position position="40"/>
    </location>
    <ligand>
        <name>Fe cation</name>
        <dbReference type="ChEBI" id="CHEBI:24875"/>
    </ligand>
</feature>
<evidence type="ECO:0000313" key="12">
    <source>
        <dbReference type="EMBL" id="CAA0107109.1"/>
    </source>
</evidence>
<dbReference type="PIRSF" id="PIRSF000071">
    <property type="entry name" value="Rubredoxin"/>
    <property type="match status" value="1"/>
</dbReference>
<sequence>MFEKYECIVCGFIYDEEIGIPDDGIIAGTKWKDIPESWTCFECSAPKSDFEKME</sequence>
<keyword evidence="5 8" id="KW-0479">Metal-binding</keyword>
<organism evidence="12 13">
    <name type="scientific">Zhongshania aliphaticivorans</name>
    <dbReference type="NCBI Taxonomy" id="1470434"/>
    <lineage>
        <taxon>Bacteria</taxon>
        <taxon>Pseudomonadati</taxon>
        <taxon>Pseudomonadota</taxon>
        <taxon>Gammaproteobacteria</taxon>
        <taxon>Cellvibrionales</taxon>
        <taxon>Spongiibacteraceae</taxon>
        <taxon>Zhongshania</taxon>
    </lineage>
</organism>
<dbReference type="RefSeq" id="WP_159269725.1">
    <property type="nucleotide sequence ID" value="NZ_CACSIK010000002.1"/>
</dbReference>
<dbReference type="InterPro" id="IPR024935">
    <property type="entry name" value="Rubredoxin_dom"/>
</dbReference>
<dbReference type="PANTHER" id="PTHR47627">
    <property type="entry name" value="RUBREDOXIN"/>
    <property type="match status" value="1"/>
</dbReference>